<evidence type="ECO:0000256" key="7">
    <source>
        <dbReference type="RuleBase" id="RU003557"/>
    </source>
</evidence>
<comment type="similarity">
    <text evidence="1 7">Belongs to the thiolase-like superfamily. Thiolase family.</text>
</comment>
<dbReference type="Pfam" id="PF00108">
    <property type="entry name" value="Thiolase_N"/>
    <property type="match status" value="1"/>
</dbReference>
<dbReference type="PIRSF" id="PIRSF000429">
    <property type="entry name" value="Ac-CoA_Ac_transf"/>
    <property type="match status" value="1"/>
</dbReference>
<keyword evidence="3 7" id="KW-0808">Transferase</keyword>
<proteinExistence type="inferred from homology"/>
<reference evidence="10 11" key="1">
    <citation type="submission" date="2019-02" db="EMBL/GenBank/DDBJ databases">
        <title>Closed genome of Sporomusa termitida DSM 4440.</title>
        <authorList>
            <person name="Poehlein A."/>
            <person name="Daniel R."/>
        </authorList>
    </citation>
    <scope>NUCLEOTIDE SEQUENCE [LARGE SCALE GENOMIC DNA]</scope>
    <source>
        <strain evidence="10 11">DSM 4440</strain>
    </source>
</reference>
<dbReference type="KEGG" id="sted:SPTER_16040"/>
<accession>A0A517DSF0</accession>
<evidence type="ECO:0000259" key="8">
    <source>
        <dbReference type="Pfam" id="PF00108"/>
    </source>
</evidence>
<dbReference type="InterPro" id="IPR016039">
    <property type="entry name" value="Thiolase-like"/>
</dbReference>
<dbReference type="RefSeq" id="WP_170233203.1">
    <property type="nucleotide sequence ID" value="NZ_CP036259.1"/>
</dbReference>
<dbReference type="SUPFAM" id="SSF53901">
    <property type="entry name" value="Thiolase-like"/>
    <property type="match status" value="2"/>
</dbReference>
<keyword evidence="11" id="KW-1185">Reference proteome</keyword>
<dbReference type="EC" id="2.3.1.9" evidence="2"/>
<organism evidence="10 11">
    <name type="scientific">Sporomusa termitida</name>
    <dbReference type="NCBI Taxonomy" id="2377"/>
    <lineage>
        <taxon>Bacteria</taxon>
        <taxon>Bacillati</taxon>
        <taxon>Bacillota</taxon>
        <taxon>Negativicutes</taxon>
        <taxon>Selenomonadales</taxon>
        <taxon>Sporomusaceae</taxon>
        <taxon>Sporomusa</taxon>
    </lineage>
</organism>
<dbReference type="EMBL" id="CP036259">
    <property type="protein sequence ID" value="QDR80284.1"/>
    <property type="molecule type" value="Genomic_DNA"/>
</dbReference>
<evidence type="ECO:0000259" key="9">
    <source>
        <dbReference type="Pfam" id="PF02803"/>
    </source>
</evidence>
<dbReference type="NCBIfam" id="TIGR01930">
    <property type="entry name" value="AcCoA-C-Actrans"/>
    <property type="match status" value="1"/>
</dbReference>
<keyword evidence="4 7" id="KW-0012">Acyltransferase</keyword>
<feature type="domain" description="Thiolase N-terminal" evidence="8">
    <location>
        <begin position="5"/>
        <end position="262"/>
    </location>
</feature>
<dbReference type="GO" id="GO:0003985">
    <property type="term" value="F:acetyl-CoA C-acetyltransferase activity"/>
    <property type="evidence" value="ECO:0007669"/>
    <property type="project" value="UniProtKB-EC"/>
</dbReference>
<dbReference type="Gene3D" id="3.40.47.10">
    <property type="match status" value="2"/>
</dbReference>
<evidence type="ECO:0000313" key="11">
    <source>
        <dbReference type="Proteomes" id="UP000320776"/>
    </source>
</evidence>
<dbReference type="PROSITE" id="PS00737">
    <property type="entry name" value="THIOLASE_2"/>
    <property type="match status" value="1"/>
</dbReference>
<feature type="active site" description="Proton acceptor" evidence="6">
    <location>
        <position position="387"/>
    </location>
</feature>
<evidence type="ECO:0000313" key="10">
    <source>
        <dbReference type="EMBL" id="QDR80284.1"/>
    </source>
</evidence>
<dbReference type="PANTHER" id="PTHR18919:SF107">
    <property type="entry name" value="ACETYL-COA ACETYLTRANSFERASE, CYTOSOLIC"/>
    <property type="match status" value="1"/>
</dbReference>
<evidence type="ECO:0000256" key="1">
    <source>
        <dbReference type="ARBA" id="ARBA00010982"/>
    </source>
</evidence>
<dbReference type="InterPro" id="IPR020613">
    <property type="entry name" value="Thiolase_CS"/>
</dbReference>
<dbReference type="InterPro" id="IPR020617">
    <property type="entry name" value="Thiolase_C"/>
</dbReference>
<dbReference type="CDD" id="cd00751">
    <property type="entry name" value="thiolase"/>
    <property type="match status" value="1"/>
</dbReference>
<evidence type="ECO:0000256" key="3">
    <source>
        <dbReference type="ARBA" id="ARBA00022679"/>
    </source>
</evidence>
<dbReference type="InterPro" id="IPR002155">
    <property type="entry name" value="Thiolase"/>
</dbReference>
<dbReference type="PROSITE" id="PS00099">
    <property type="entry name" value="THIOLASE_3"/>
    <property type="match status" value="1"/>
</dbReference>
<dbReference type="AlphaFoldDB" id="A0A517DSF0"/>
<dbReference type="InterPro" id="IPR020616">
    <property type="entry name" value="Thiolase_N"/>
</dbReference>
<dbReference type="PANTHER" id="PTHR18919">
    <property type="entry name" value="ACETYL-COA C-ACYLTRANSFERASE"/>
    <property type="match status" value="1"/>
</dbReference>
<evidence type="ECO:0000256" key="4">
    <source>
        <dbReference type="ARBA" id="ARBA00023315"/>
    </source>
</evidence>
<protein>
    <recommendedName>
        <fullName evidence="2">acetyl-CoA C-acetyltransferase</fullName>
        <ecNumber evidence="2">2.3.1.9</ecNumber>
    </recommendedName>
    <alternativeName>
        <fullName evidence="5">Acetoacetyl-CoA thiolase</fullName>
    </alternativeName>
</protein>
<name>A0A517DSF0_9FIRM</name>
<evidence type="ECO:0000256" key="5">
    <source>
        <dbReference type="ARBA" id="ARBA00030755"/>
    </source>
</evidence>
<dbReference type="InterPro" id="IPR020610">
    <property type="entry name" value="Thiolase_AS"/>
</dbReference>
<sequence>MLERVFIIAAKRTAIGKLSGTLKDVDPVDLAANLFKGILAESQISPDQIEQVHLGCCTHCQANEGVAPVIARQALIKAGMPLSVVSSTVDRACTSGTWAVKVGYDAIRLREADIVLVGGTEVMSRTPHLARGLRSGVRLGAATLEDPLYPLGYKGYEPVAAEVGQVSVEYGVTREMQDAWALRSQTRYQEALKAGKWKQEILPIEVKNKKSTVTFEQDEFPKADTTIESLSSLRTVFGSPTVTAGNAPGLNDGAAAMILVSETRLKELGIKPLAEVLDFEFAGGEPKYMGTVPGTAIKDLLKKNQLTIDQVSCIEINEAFAAVPLLSSIILGNKDDAAIEKIREKINVNGGAVAMGHPVGATGTRIIVTLLYELQRRGGGYGVASLCGGLAQGDAILIKV</sequence>
<evidence type="ECO:0000256" key="2">
    <source>
        <dbReference type="ARBA" id="ARBA00012705"/>
    </source>
</evidence>
<feature type="active site" description="Proton acceptor" evidence="6">
    <location>
        <position position="357"/>
    </location>
</feature>
<dbReference type="Pfam" id="PF02803">
    <property type="entry name" value="Thiolase_C"/>
    <property type="match status" value="1"/>
</dbReference>
<feature type="active site" description="Acyl-thioester intermediate" evidence="6">
    <location>
        <position position="93"/>
    </location>
</feature>
<evidence type="ECO:0000256" key="6">
    <source>
        <dbReference type="PIRSR" id="PIRSR000429-1"/>
    </source>
</evidence>
<gene>
    <name evidence="10" type="primary">mmgA_1</name>
    <name evidence="10" type="ORF">SPTER_16040</name>
</gene>
<dbReference type="Proteomes" id="UP000320776">
    <property type="component" value="Chromosome"/>
</dbReference>
<feature type="domain" description="Thiolase C-terminal" evidence="9">
    <location>
        <begin position="271"/>
        <end position="399"/>
    </location>
</feature>